<dbReference type="OrthoDB" id="5338266at2"/>
<keyword evidence="6" id="KW-0472">Membrane</keyword>
<dbReference type="InterPro" id="IPR003423">
    <property type="entry name" value="OMP_efflux"/>
</dbReference>
<comment type="similarity">
    <text evidence="2">Belongs to the outer membrane factor (OMF) (TC 1.B.17) family.</text>
</comment>
<dbReference type="Gene3D" id="1.20.1600.10">
    <property type="entry name" value="Outer membrane efflux proteins (OEP)"/>
    <property type="match status" value="1"/>
</dbReference>
<feature type="coiled-coil region" evidence="8">
    <location>
        <begin position="150"/>
        <end position="212"/>
    </location>
</feature>
<evidence type="ECO:0000313" key="11">
    <source>
        <dbReference type="Proteomes" id="UP000219036"/>
    </source>
</evidence>
<dbReference type="GO" id="GO:1990281">
    <property type="term" value="C:efflux pump complex"/>
    <property type="evidence" value="ECO:0007669"/>
    <property type="project" value="TreeGrafter"/>
</dbReference>
<dbReference type="Pfam" id="PF02321">
    <property type="entry name" value="OEP"/>
    <property type="match status" value="2"/>
</dbReference>
<keyword evidence="11" id="KW-1185">Reference proteome</keyword>
<evidence type="ECO:0000256" key="9">
    <source>
        <dbReference type="SAM" id="SignalP"/>
    </source>
</evidence>
<comment type="subcellular location">
    <subcellularLocation>
        <location evidence="1">Cell outer membrane</location>
    </subcellularLocation>
</comment>
<reference evidence="11" key="1">
    <citation type="submission" date="2017-09" db="EMBL/GenBank/DDBJ databases">
        <authorList>
            <person name="Varghese N."/>
            <person name="Submissions S."/>
        </authorList>
    </citation>
    <scope>NUCLEOTIDE SEQUENCE [LARGE SCALE GENOMIC DNA]</scope>
    <source>
        <strain evidence="11">DSM 15103</strain>
    </source>
</reference>
<accession>A0A285NF24</accession>
<feature type="signal peptide" evidence="9">
    <location>
        <begin position="1"/>
        <end position="19"/>
    </location>
</feature>
<evidence type="ECO:0000256" key="2">
    <source>
        <dbReference type="ARBA" id="ARBA00007613"/>
    </source>
</evidence>
<evidence type="ECO:0000313" key="10">
    <source>
        <dbReference type="EMBL" id="SNZ08060.1"/>
    </source>
</evidence>
<dbReference type="RefSeq" id="WP_097000314.1">
    <property type="nucleotide sequence ID" value="NZ_OBEI01000004.1"/>
</dbReference>
<proteinExistence type="inferred from homology"/>
<dbReference type="GO" id="GO:0015288">
    <property type="term" value="F:porin activity"/>
    <property type="evidence" value="ECO:0007669"/>
    <property type="project" value="TreeGrafter"/>
</dbReference>
<feature type="chain" id="PRO_5012583361" evidence="9">
    <location>
        <begin position="20"/>
        <end position="423"/>
    </location>
</feature>
<dbReference type="PANTHER" id="PTHR30026:SF20">
    <property type="entry name" value="OUTER MEMBRANE PROTEIN TOLC"/>
    <property type="match status" value="1"/>
</dbReference>
<dbReference type="InterPro" id="IPR051906">
    <property type="entry name" value="TolC-like"/>
</dbReference>
<feature type="coiled-coil region" evidence="8">
    <location>
        <begin position="333"/>
        <end position="367"/>
    </location>
</feature>
<keyword evidence="3" id="KW-0813">Transport</keyword>
<keyword evidence="5" id="KW-0812">Transmembrane</keyword>
<evidence type="ECO:0000256" key="5">
    <source>
        <dbReference type="ARBA" id="ARBA00022692"/>
    </source>
</evidence>
<keyword evidence="7" id="KW-0998">Cell outer membrane</keyword>
<dbReference type="SUPFAM" id="SSF56954">
    <property type="entry name" value="Outer membrane efflux proteins (OEP)"/>
    <property type="match status" value="1"/>
</dbReference>
<evidence type="ECO:0000256" key="7">
    <source>
        <dbReference type="ARBA" id="ARBA00023237"/>
    </source>
</evidence>
<dbReference type="GO" id="GO:0015562">
    <property type="term" value="F:efflux transmembrane transporter activity"/>
    <property type="evidence" value="ECO:0007669"/>
    <property type="project" value="InterPro"/>
</dbReference>
<dbReference type="PANTHER" id="PTHR30026">
    <property type="entry name" value="OUTER MEMBRANE PROTEIN TOLC"/>
    <property type="match status" value="1"/>
</dbReference>
<protein>
    <submittedName>
        <fullName evidence="10">Outer membrane protein TolC</fullName>
    </submittedName>
</protein>
<evidence type="ECO:0000256" key="1">
    <source>
        <dbReference type="ARBA" id="ARBA00004442"/>
    </source>
</evidence>
<keyword evidence="8" id="KW-0175">Coiled coil</keyword>
<dbReference type="GO" id="GO:0009279">
    <property type="term" value="C:cell outer membrane"/>
    <property type="evidence" value="ECO:0007669"/>
    <property type="project" value="UniProtKB-SubCell"/>
</dbReference>
<evidence type="ECO:0000256" key="3">
    <source>
        <dbReference type="ARBA" id="ARBA00022448"/>
    </source>
</evidence>
<evidence type="ECO:0000256" key="6">
    <source>
        <dbReference type="ARBA" id="ARBA00023136"/>
    </source>
</evidence>
<gene>
    <name evidence="10" type="ORF">SAMN06265182_1139</name>
</gene>
<dbReference type="Proteomes" id="UP000219036">
    <property type="component" value="Unassembled WGS sequence"/>
</dbReference>
<evidence type="ECO:0000256" key="4">
    <source>
        <dbReference type="ARBA" id="ARBA00022452"/>
    </source>
</evidence>
<organism evidence="10 11">
    <name type="scientific">Persephonella hydrogeniphila</name>
    <dbReference type="NCBI Taxonomy" id="198703"/>
    <lineage>
        <taxon>Bacteria</taxon>
        <taxon>Pseudomonadati</taxon>
        <taxon>Aquificota</taxon>
        <taxon>Aquificia</taxon>
        <taxon>Aquificales</taxon>
        <taxon>Hydrogenothermaceae</taxon>
        <taxon>Persephonella</taxon>
    </lineage>
</organism>
<keyword evidence="4" id="KW-1134">Transmembrane beta strand</keyword>
<sequence>MFFKKILLTWLLVASSVYAVSLQEIIQTAKENNPVLKQKSIEIKIQQATEKRKKAERFGEIDIFGAYNRYEGKRILYPISAPVNPRSIIGAENQFIGGISYSVPIFTGFQIEKSIEVANIGKKIKEIQYRLTKNEIIYNIKVIYMKILSLQKQREAFKTYKNSLQELYKNIKEMVEVGRKPEVDLLKVKYDLENVEATIQKIENSINSLKAALRSLSGIEDLDLSELEDISFSKSYPEANNFQLINNLDTFKQIYLKEEIDKRKVQIAKGEYFPKVFLKASVQRNMGNDEYKDLWQVSLNIKYNLFDFGKRRQSYIASRLELSKTKQQERTVKLSLISRIEEAVNRIKTAEAQIKAKEKQVSFAKEVEKIEKAKYEEGVSELYDYLYAKSQFYIAKSQYYQALYNREIAISYLRYLLEEYKDE</sequence>
<dbReference type="AlphaFoldDB" id="A0A285NF24"/>
<evidence type="ECO:0000256" key="8">
    <source>
        <dbReference type="SAM" id="Coils"/>
    </source>
</evidence>
<keyword evidence="9" id="KW-0732">Signal</keyword>
<name>A0A285NF24_9AQUI</name>
<dbReference type="EMBL" id="OBEI01000004">
    <property type="protein sequence ID" value="SNZ08060.1"/>
    <property type="molecule type" value="Genomic_DNA"/>
</dbReference>